<dbReference type="PANTHER" id="PTHR20941:SF1">
    <property type="entry name" value="FOLIC ACID SYNTHESIS PROTEIN FOL1"/>
    <property type="match status" value="1"/>
</dbReference>
<keyword evidence="14" id="KW-0479">Metal-binding</keyword>
<dbReference type="SUPFAM" id="SSF55083">
    <property type="entry name" value="6-hydroxymethyl-7,8-dihydropterin pyrophosphokinase, HPPK"/>
    <property type="match status" value="1"/>
</dbReference>
<comment type="pathway">
    <text evidence="6">Cofactor biosynthesis; tetrahydrofolate biosynthesis; 2-amino-4-hydroxy-6-hydroxymethyl-7,8-dihydropteridine diphosphate from 7,8-dihydroneopterin triphosphate: step 3/4.</text>
</comment>
<evidence type="ECO:0000256" key="16">
    <source>
        <dbReference type="ARBA" id="ARBA00022777"/>
    </source>
</evidence>
<keyword evidence="13" id="KW-0808">Transferase</keyword>
<dbReference type="PROSITE" id="PS00792">
    <property type="entry name" value="DHPS_1"/>
    <property type="match status" value="1"/>
</dbReference>
<dbReference type="Gene3D" id="3.30.70.560">
    <property type="entry name" value="7,8-Dihydro-6-hydroxymethylpterin-pyrophosphokinase HPPK"/>
    <property type="match status" value="1"/>
</dbReference>
<keyword evidence="15" id="KW-0547">Nucleotide-binding</keyword>
<dbReference type="GO" id="GO:0046654">
    <property type="term" value="P:tetrahydrofolate biosynthetic process"/>
    <property type="evidence" value="ECO:0007669"/>
    <property type="project" value="UniProtKB-UniPathway"/>
</dbReference>
<protein>
    <recommendedName>
        <fullName evidence="23">Folic acid synthesis protein FOL1</fullName>
        <ecNumber evidence="10">2.5.1.15</ecNumber>
        <ecNumber evidence="12">2.7.6.3</ecNumber>
        <ecNumber evidence="11">4.1.2.25</ecNumber>
    </recommendedName>
    <alternativeName>
        <fullName evidence="24">Folic acid synthesis protein fol1</fullName>
    </alternativeName>
</protein>
<reference evidence="26 27" key="1">
    <citation type="submission" date="2019-04" db="EMBL/GenBank/DDBJ databases">
        <title>Comparative genomics and transcriptomics to analyze fruiting body development in filamentous ascomycetes.</title>
        <authorList>
            <consortium name="DOE Joint Genome Institute"/>
            <person name="Lutkenhaus R."/>
            <person name="Traeger S."/>
            <person name="Breuer J."/>
            <person name="Kuo A."/>
            <person name="Lipzen A."/>
            <person name="Pangilinan J."/>
            <person name="Dilworth D."/>
            <person name="Sandor L."/>
            <person name="Poggeler S."/>
            <person name="Barry K."/>
            <person name="Grigoriev I.V."/>
            <person name="Nowrousian M."/>
        </authorList>
    </citation>
    <scope>NUCLEOTIDE SEQUENCE [LARGE SCALE GENOMIC DNA]</scope>
    <source>
        <strain evidence="26 27">CBS 389.68</strain>
    </source>
</reference>
<comment type="catalytic activity">
    <reaction evidence="1">
        <text>(7,8-dihydropterin-6-yl)methyl diphosphate + 4-aminobenzoate = 7,8-dihydropteroate + diphosphate</text>
        <dbReference type="Rhea" id="RHEA:19949"/>
        <dbReference type="ChEBI" id="CHEBI:17836"/>
        <dbReference type="ChEBI" id="CHEBI:17839"/>
        <dbReference type="ChEBI" id="CHEBI:33019"/>
        <dbReference type="ChEBI" id="CHEBI:72950"/>
        <dbReference type="EC" id="2.5.1.15"/>
    </reaction>
</comment>
<dbReference type="Proteomes" id="UP000298138">
    <property type="component" value="Unassembled WGS sequence"/>
</dbReference>
<keyword evidence="17" id="KW-0067">ATP-binding</keyword>
<evidence type="ECO:0000256" key="20">
    <source>
        <dbReference type="ARBA" id="ARBA00023268"/>
    </source>
</evidence>
<sequence>MSLSYPSTSKNRDLIFVRNLELAAQVGKDCWSRTKPQPLSISLFLRSSVALAGSTDHLPYSIHYGTVTKRVTKLVEGKKEGFESLQHLAEDISQLVLSPELGGSWIKVVAEQPKALLRADCAGVSLVRGAAQKEDGEEDVVYIRDLHLRCIIGINPWEMEFEQQVLVNLTLFQPLEKDFREIALHVEKYVEKSNFLTLEAFVTNVAREIVVNCGVEKVTVRAEKPRALTFAAAPGVEVTRNRSFFLGEGEKADWASQQGIYLAIGGNVGDRWKNINDAMTELSRRGVKVLRTSSLYESEPMYVTDQPKFLNGVCQVETKLPPNELLTVVKSIEDDLGRIKTIENGPRPIDLDILLYNDAIITTEKLTIPHASMLERRFVLEPLTEIAPSLRHPRTNLPFSSHLSILPEDHMSCYTPYLPAPTCIMAVLNLTPDSFSDGGVHTTSSIVATAKDLISSGAKILDLGGASTRPGSAQPSEEEELNRVIPAIKLLREAGITTPISIDTYRANVARAAVSAGADIINDVAGGLMDADMFSTVAELGVPIIIGHMRGTPATMDSLTKYENNDIITGVSHELEERVKEAEAAGVKRWNIMLDPGLGFAKTANHSIEILRRLKELKTLTAGGKLPWVLGPSRKGFVGKVTGEVVPSQRQFGTAGAVAACIAGGAEVVRVHDVKEMKSVVDMALAIWK</sequence>
<evidence type="ECO:0000256" key="1">
    <source>
        <dbReference type="ARBA" id="ARBA00000012"/>
    </source>
</evidence>
<evidence type="ECO:0000313" key="26">
    <source>
        <dbReference type="EMBL" id="TGZ85037.1"/>
    </source>
</evidence>
<dbReference type="UniPathway" id="UPA00077">
    <property type="reaction ID" value="UER00155"/>
</dbReference>
<evidence type="ECO:0000256" key="9">
    <source>
        <dbReference type="ARBA" id="ARBA00009951"/>
    </source>
</evidence>
<keyword evidence="16" id="KW-0418">Kinase</keyword>
<gene>
    <name evidence="26" type="ORF">EX30DRAFT_337459</name>
</gene>
<evidence type="ECO:0000256" key="22">
    <source>
        <dbReference type="ARBA" id="ARBA00061548"/>
    </source>
</evidence>
<dbReference type="FunFam" id="3.20.20.20:FF:000006">
    <property type="entry name" value="Dihydropteroate synthase"/>
    <property type="match status" value="1"/>
</dbReference>
<dbReference type="PROSITE" id="PS50972">
    <property type="entry name" value="PTERIN_BINDING"/>
    <property type="match status" value="1"/>
</dbReference>
<dbReference type="EC" id="2.7.6.3" evidence="12"/>
<dbReference type="PROSITE" id="PS00793">
    <property type="entry name" value="DHPS_2"/>
    <property type="match status" value="1"/>
</dbReference>
<evidence type="ECO:0000259" key="25">
    <source>
        <dbReference type="PROSITE" id="PS50972"/>
    </source>
</evidence>
<evidence type="ECO:0000256" key="23">
    <source>
        <dbReference type="ARBA" id="ARBA00067568"/>
    </source>
</evidence>
<dbReference type="InParanoid" id="A0A4S2N6Z4"/>
<dbReference type="PANTHER" id="PTHR20941">
    <property type="entry name" value="FOLATE SYNTHESIS PROTEINS"/>
    <property type="match status" value="1"/>
</dbReference>
<dbReference type="FunCoup" id="A0A4S2N6Z4">
    <property type="interactions" value="238"/>
</dbReference>
<evidence type="ECO:0000256" key="14">
    <source>
        <dbReference type="ARBA" id="ARBA00022723"/>
    </source>
</evidence>
<evidence type="ECO:0000313" key="27">
    <source>
        <dbReference type="Proteomes" id="UP000298138"/>
    </source>
</evidence>
<evidence type="ECO:0000256" key="24">
    <source>
        <dbReference type="ARBA" id="ARBA00068111"/>
    </source>
</evidence>
<evidence type="ECO:0000256" key="17">
    <source>
        <dbReference type="ARBA" id="ARBA00022840"/>
    </source>
</evidence>
<proteinExistence type="inferred from homology"/>
<dbReference type="CDD" id="cd00534">
    <property type="entry name" value="DHNA_DHNTPE"/>
    <property type="match status" value="1"/>
</dbReference>
<dbReference type="GO" id="GO:0016301">
    <property type="term" value="F:kinase activity"/>
    <property type="evidence" value="ECO:0007669"/>
    <property type="project" value="UniProtKB-KW"/>
</dbReference>
<dbReference type="InterPro" id="IPR035907">
    <property type="entry name" value="Hppk_sf"/>
</dbReference>
<evidence type="ECO:0000256" key="21">
    <source>
        <dbReference type="ARBA" id="ARBA00058009"/>
    </source>
</evidence>
<dbReference type="GO" id="GO:0046656">
    <property type="term" value="P:folic acid biosynthetic process"/>
    <property type="evidence" value="ECO:0007669"/>
    <property type="project" value="UniProtKB-KW"/>
</dbReference>
<dbReference type="InterPro" id="IPR000489">
    <property type="entry name" value="Pterin-binding_dom"/>
</dbReference>
<dbReference type="InterPro" id="IPR045031">
    <property type="entry name" value="DHP_synth-like"/>
</dbReference>
<dbReference type="InterPro" id="IPR011005">
    <property type="entry name" value="Dihydropteroate_synth-like_sf"/>
</dbReference>
<evidence type="ECO:0000256" key="13">
    <source>
        <dbReference type="ARBA" id="ARBA00022679"/>
    </source>
</evidence>
<dbReference type="STRING" id="341454.A0A4S2N6Z4"/>
<dbReference type="Gene3D" id="3.30.1130.10">
    <property type="match status" value="2"/>
</dbReference>
<keyword evidence="18" id="KW-0460">Magnesium</keyword>
<evidence type="ECO:0000256" key="19">
    <source>
        <dbReference type="ARBA" id="ARBA00022909"/>
    </source>
</evidence>
<dbReference type="NCBIfam" id="TIGR00526">
    <property type="entry name" value="folB_dom"/>
    <property type="match status" value="2"/>
</dbReference>
<dbReference type="Pfam" id="PF02152">
    <property type="entry name" value="FolB"/>
    <property type="match status" value="2"/>
</dbReference>
<keyword evidence="19" id="KW-0289">Folate biosynthesis</keyword>
<dbReference type="SMART" id="SM00905">
    <property type="entry name" value="FolB"/>
    <property type="match status" value="2"/>
</dbReference>
<keyword evidence="20" id="KW-0511">Multifunctional enzyme</keyword>
<dbReference type="AlphaFoldDB" id="A0A4S2N6Z4"/>
<dbReference type="GO" id="GO:0003848">
    <property type="term" value="F:2-amino-4-hydroxy-6-hydroxymethyldihydropteridine diphosphokinase activity"/>
    <property type="evidence" value="ECO:0007669"/>
    <property type="project" value="UniProtKB-EC"/>
</dbReference>
<dbReference type="Pfam" id="PF01288">
    <property type="entry name" value="HPPK"/>
    <property type="match status" value="1"/>
</dbReference>
<dbReference type="NCBIfam" id="TIGR01496">
    <property type="entry name" value="DHPS"/>
    <property type="match status" value="1"/>
</dbReference>
<comment type="pathway">
    <text evidence="7">Cofactor biosynthesis; tetrahydrofolate biosynthesis; 2-amino-4-hydroxy-6-hydroxymethyl-7,8-dihydropteridine diphosphate from 7,8-dihydroneopterin triphosphate: step 4/4.</text>
</comment>
<comment type="similarity">
    <text evidence="8">In the N-terminal section; belongs to the DHNA family.</text>
</comment>
<comment type="cofactor">
    <cofactor evidence="4">
        <name>Mg(2+)</name>
        <dbReference type="ChEBI" id="CHEBI:18420"/>
    </cofactor>
</comment>
<dbReference type="Gene3D" id="3.20.20.20">
    <property type="entry name" value="Dihydropteroate synthase-like"/>
    <property type="match status" value="1"/>
</dbReference>
<name>A0A4S2N6Z4_9PEZI</name>
<evidence type="ECO:0000256" key="6">
    <source>
        <dbReference type="ARBA" id="ARBA00005013"/>
    </source>
</evidence>
<dbReference type="GO" id="GO:0005740">
    <property type="term" value="C:mitochondrial envelope"/>
    <property type="evidence" value="ECO:0007669"/>
    <property type="project" value="TreeGrafter"/>
</dbReference>
<comment type="pathway">
    <text evidence="5">Cofactor biosynthesis; tetrahydrofolate biosynthesis; 7,8-dihydrofolate from 2-amino-4-hydroxy-6-hydroxymethyl-7,8-dihydropteridine diphosphate and 4-aminobenzoate: step 1/2.</text>
</comment>
<comment type="catalytic activity">
    <reaction evidence="3">
        <text>7,8-dihydroneopterin = 6-hydroxymethyl-7,8-dihydropterin + glycolaldehyde</text>
        <dbReference type="Rhea" id="RHEA:10540"/>
        <dbReference type="ChEBI" id="CHEBI:17001"/>
        <dbReference type="ChEBI" id="CHEBI:17071"/>
        <dbReference type="ChEBI" id="CHEBI:44841"/>
        <dbReference type="EC" id="4.1.2.25"/>
    </reaction>
</comment>
<dbReference type="GO" id="GO:0046872">
    <property type="term" value="F:metal ion binding"/>
    <property type="evidence" value="ECO:0007669"/>
    <property type="project" value="UniProtKB-KW"/>
</dbReference>
<dbReference type="NCBIfam" id="TIGR01498">
    <property type="entry name" value="folK"/>
    <property type="match status" value="1"/>
</dbReference>
<dbReference type="SUPFAM" id="SSF55620">
    <property type="entry name" value="Tetrahydrobiopterin biosynthesis enzymes-like"/>
    <property type="match status" value="2"/>
</dbReference>
<evidence type="ECO:0000256" key="15">
    <source>
        <dbReference type="ARBA" id="ARBA00022741"/>
    </source>
</evidence>
<evidence type="ECO:0000256" key="7">
    <source>
        <dbReference type="ARBA" id="ARBA00005051"/>
    </source>
</evidence>
<evidence type="ECO:0000256" key="12">
    <source>
        <dbReference type="ARBA" id="ARBA00013253"/>
    </source>
</evidence>
<organism evidence="26 27">
    <name type="scientific">Ascodesmis nigricans</name>
    <dbReference type="NCBI Taxonomy" id="341454"/>
    <lineage>
        <taxon>Eukaryota</taxon>
        <taxon>Fungi</taxon>
        <taxon>Dikarya</taxon>
        <taxon>Ascomycota</taxon>
        <taxon>Pezizomycotina</taxon>
        <taxon>Pezizomycetes</taxon>
        <taxon>Pezizales</taxon>
        <taxon>Ascodesmidaceae</taxon>
        <taxon>Ascodesmis</taxon>
    </lineage>
</organism>
<dbReference type="GO" id="GO:0005524">
    <property type="term" value="F:ATP binding"/>
    <property type="evidence" value="ECO:0007669"/>
    <property type="project" value="UniProtKB-KW"/>
</dbReference>
<dbReference type="CDD" id="cd00739">
    <property type="entry name" value="DHPS"/>
    <property type="match status" value="1"/>
</dbReference>
<accession>A0A4S2N6Z4</accession>
<dbReference type="InterPro" id="IPR000550">
    <property type="entry name" value="Hppk"/>
</dbReference>
<evidence type="ECO:0000256" key="4">
    <source>
        <dbReference type="ARBA" id="ARBA00001946"/>
    </source>
</evidence>
<dbReference type="InterPro" id="IPR006390">
    <property type="entry name" value="DHP_synth_dom"/>
</dbReference>
<dbReference type="SUPFAM" id="SSF51717">
    <property type="entry name" value="Dihydropteroate synthetase-like"/>
    <property type="match status" value="1"/>
</dbReference>
<evidence type="ECO:0000256" key="18">
    <source>
        <dbReference type="ARBA" id="ARBA00022842"/>
    </source>
</evidence>
<evidence type="ECO:0000256" key="11">
    <source>
        <dbReference type="ARBA" id="ARBA00013043"/>
    </source>
</evidence>
<dbReference type="Pfam" id="PF00809">
    <property type="entry name" value="Pterin_bind"/>
    <property type="match status" value="1"/>
</dbReference>
<evidence type="ECO:0000256" key="3">
    <source>
        <dbReference type="ARBA" id="ARBA00001353"/>
    </source>
</evidence>
<dbReference type="InterPro" id="IPR043133">
    <property type="entry name" value="GTP-CH-I_C/QueF"/>
</dbReference>
<comment type="similarity">
    <text evidence="22">In the central section; belongs to the HPPK family.</text>
</comment>
<dbReference type="EC" id="4.1.2.25" evidence="11"/>
<evidence type="ECO:0000256" key="10">
    <source>
        <dbReference type="ARBA" id="ARBA00012458"/>
    </source>
</evidence>
<dbReference type="CDD" id="cd00483">
    <property type="entry name" value="HPPK"/>
    <property type="match status" value="1"/>
</dbReference>
<evidence type="ECO:0000256" key="5">
    <source>
        <dbReference type="ARBA" id="ARBA00004763"/>
    </source>
</evidence>
<dbReference type="InterPro" id="IPR006157">
    <property type="entry name" value="FolB_dom"/>
</dbReference>
<dbReference type="EMBL" id="ML220112">
    <property type="protein sequence ID" value="TGZ85037.1"/>
    <property type="molecule type" value="Genomic_DNA"/>
</dbReference>
<feature type="domain" description="Pterin-binding" evidence="25">
    <location>
        <begin position="422"/>
        <end position="682"/>
    </location>
</feature>
<dbReference type="EC" id="2.5.1.15" evidence="10"/>
<comment type="similarity">
    <text evidence="9">In the C-terminal section; belongs to the DHPS family.</text>
</comment>
<dbReference type="GO" id="GO:0004150">
    <property type="term" value="F:dihydroneopterin aldolase activity"/>
    <property type="evidence" value="ECO:0007669"/>
    <property type="project" value="UniProtKB-EC"/>
</dbReference>
<dbReference type="GO" id="GO:0004156">
    <property type="term" value="F:dihydropteroate synthase activity"/>
    <property type="evidence" value="ECO:0007669"/>
    <property type="project" value="UniProtKB-EC"/>
</dbReference>
<evidence type="ECO:0000256" key="8">
    <source>
        <dbReference type="ARBA" id="ARBA00009640"/>
    </source>
</evidence>
<evidence type="ECO:0000256" key="2">
    <source>
        <dbReference type="ARBA" id="ARBA00000198"/>
    </source>
</evidence>
<dbReference type="OrthoDB" id="615426at2759"/>
<comment type="catalytic activity">
    <reaction evidence="2">
        <text>6-hydroxymethyl-7,8-dihydropterin + ATP = (7,8-dihydropterin-6-yl)methyl diphosphate + AMP + H(+)</text>
        <dbReference type="Rhea" id="RHEA:11412"/>
        <dbReference type="ChEBI" id="CHEBI:15378"/>
        <dbReference type="ChEBI" id="CHEBI:30616"/>
        <dbReference type="ChEBI" id="CHEBI:44841"/>
        <dbReference type="ChEBI" id="CHEBI:72950"/>
        <dbReference type="ChEBI" id="CHEBI:456215"/>
        <dbReference type="EC" id="2.7.6.3"/>
    </reaction>
</comment>
<comment type="function">
    <text evidence="21">Catalyzes three sequential steps of tetrahydrofolate biosynthesis.</text>
</comment>
<keyword evidence="27" id="KW-1185">Reference proteome</keyword>